<dbReference type="FunFam" id="1.20.1070.10:FF:000410">
    <property type="entry name" value="Olfactory receptor 1348"/>
    <property type="match status" value="1"/>
</dbReference>
<keyword evidence="3 9" id="KW-0812">Transmembrane</keyword>
<keyword evidence="8 9" id="KW-0675">Receptor</keyword>
<dbReference type="Proteomes" id="UP001066276">
    <property type="component" value="Chromosome 7"/>
</dbReference>
<dbReference type="InterPro" id="IPR050516">
    <property type="entry name" value="Olfactory_GPCR"/>
</dbReference>
<dbReference type="PRINTS" id="PR00237">
    <property type="entry name" value="GPCRRHODOPSN"/>
</dbReference>
<keyword evidence="6 9" id="KW-0297">G-protein coupled receptor</keyword>
<keyword evidence="2" id="KW-1003">Cell membrane</keyword>
<feature type="transmembrane region" description="Helical" evidence="10">
    <location>
        <begin position="109"/>
        <end position="131"/>
    </location>
</feature>
<accession>A0AAV7P8I6</accession>
<evidence type="ECO:0000256" key="3">
    <source>
        <dbReference type="ARBA" id="ARBA00022692"/>
    </source>
</evidence>
<sequence>DNNLEGLQHQQMKEDNETWTNTFFILGFGGCQELQILFFCCFLLIYLVALTGNLLIVAIVCLNTHLHTPMYFFLTNLSCLDIICTTLVFPRMLTSFFLGGSYVSRSECLLQMYCFHSMLSTECILLAVMAFDRYVAICNPL</sequence>
<reference evidence="12" key="1">
    <citation type="journal article" date="2022" name="bioRxiv">
        <title>Sequencing and chromosome-scale assembly of the giantPleurodeles waltlgenome.</title>
        <authorList>
            <person name="Brown T."/>
            <person name="Elewa A."/>
            <person name="Iarovenko S."/>
            <person name="Subramanian E."/>
            <person name="Araus A.J."/>
            <person name="Petzold A."/>
            <person name="Susuki M."/>
            <person name="Suzuki K.-i.T."/>
            <person name="Hayashi T."/>
            <person name="Toyoda A."/>
            <person name="Oliveira C."/>
            <person name="Osipova E."/>
            <person name="Leigh N.D."/>
            <person name="Simon A."/>
            <person name="Yun M.H."/>
        </authorList>
    </citation>
    <scope>NUCLEOTIDE SEQUENCE</scope>
    <source>
        <strain evidence="12">20211129_DDA</strain>
        <tissue evidence="12">Liver</tissue>
    </source>
</reference>
<feature type="non-terminal residue" evidence="12">
    <location>
        <position position="141"/>
    </location>
</feature>
<evidence type="ECO:0000256" key="7">
    <source>
        <dbReference type="ARBA" id="ARBA00023136"/>
    </source>
</evidence>
<dbReference type="PROSITE" id="PS50262">
    <property type="entry name" value="G_PROTEIN_RECEP_F1_2"/>
    <property type="match status" value="1"/>
</dbReference>
<gene>
    <name evidence="12" type="ORF">NDU88_000529</name>
</gene>
<evidence type="ECO:0000256" key="8">
    <source>
        <dbReference type="ARBA" id="ARBA00023170"/>
    </source>
</evidence>
<dbReference type="Pfam" id="PF00001">
    <property type="entry name" value="7tm_1"/>
    <property type="match status" value="1"/>
</dbReference>
<evidence type="ECO:0000256" key="5">
    <source>
        <dbReference type="ARBA" id="ARBA00022989"/>
    </source>
</evidence>
<organism evidence="12 13">
    <name type="scientific">Pleurodeles waltl</name>
    <name type="common">Iberian ribbed newt</name>
    <dbReference type="NCBI Taxonomy" id="8319"/>
    <lineage>
        <taxon>Eukaryota</taxon>
        <taxon>Metazoa</taxon>
        <taxon>Chordata</taxon>
        <taxon>Craniata</taxon>
        <taxon>Vertebrata</taxon>
        <taxon>Euteleostomi</taxon>
        <taxon>Amphibia</taxon>
        <taxon>Batrachia</taxon>
        <taxon>Caudata</taxon>
        <taxon>Salamandroidea</taxon>
        <taxon>Salamandridae</taxon>
        <taxon>Pleurodelinae</taxon>
        <taxon>Pleurodeles</taxon>
    </lineage>
</organism>
<evidence type="ECO:0000313" key="12">
    <source>
        <dbReference type="EMBL" id="KAJ1122023.1"/>
    </source>
</evidence>
<dbReference type="SUPFAM" id="SSF81321">
    <property type="entry name" value="Family A G protein-coupled receptor-like"/>
    <property type="match status" value="1"/>
</dbReference>
<evidence type="ECO:0000259" key="11">
    <source>
        <dbReference type="PROSITE" id="PS50262"/>
    </source>
</evidence>
<keyword evidence="4" id="KW-0552">Olfaction</keyword>
<evidence type="ECO:0000256" key="4">
    <source>
        <dbReference type="ARBA" id="ARBA00022725"/>
    </source>
</evidence>
<keyword evidence="4" id="KW-0716">Sensory transduction</keyword>
<comment type="similarity">
    <text evidence="9">Belongs to the G-protein coupled receptor 1 family.</text>
</comment>
<keyword evidence="5 10" id="KW-1133">Transmembrane helix</keyword>
<feature type="non-terminal residue" evidence="12">
    <location>
        <position position="1"/>
    </location>
</feature>
<keyword evidence="7 10" id="KW-0472">Membrane</keyword>
<dbReference type="AlphaFoldDB" id="A0AAV7P8I6"/>
<dbReference type="EMBL" id="JANPWB010000011">
    <property type="protein sequence ID" value="KAJ1122023.1"/>
    <property type="molecule type" value="Genomic_DNA"/>
</dbReference>
<dbReference type="GO" id="GO:0005886">
    <property type="term" value="C:plasma membrane"/>
    <property type="evidence" value="ECO:0007669"/>
    <property type="project" value="UniProtKB-SubCell"/>
</dbReference>
<dbReference type="GO" id="GO:0007608">
    <property type="term" value="P:sensory perception of smell"/>
    <property type="evidence" value="ECO:0007669"/>
    <property type="project" value="UniProtKB-KW"/>
</dbReference>
<proteinExistence type="inferred from homology"/>
<feature type="domain" description="G-protein coupled receptors family 1 profile" evidence="11">
    <location>
        <begin position="52"/>
        <end position="141"/>
    </location>
</feature>
<dbReference type="InterPro" id="IPR017452">
    <property type="entry name" value="GPCR_Rhodpsn_7TM"/>
</dbReference>
<feature type="transmembrane region" description="Helical" evidence="10">
    <location>
        <begin position="69"/>
        <end position="89"/>
    </location>
</feature>
<keyword evidence="9" id="KW-0807">Transducer</keyword>
<keyword evidence="13" id="KW-1185">Reference proteome</keyword>
<dbReference type="InterPro" id="IPR000276">
    <property type="entry name" value="GPCR_Rhodpsn"/>
</dbReference>
<evidence type="ECO:0000313" key="13">
    <source>
        <dbReference type="Proteomes" id="UP001066276"/>
    </source>
</evidence>
<dbReference type="Gene3D" id="1.20.1070.10">
    <property type="entry name" value="Rhodopsin 7-helix transmembrane proteins"/>
    <property type="match status" value="1"/>
</dbReference>
<comment type="caution">
    <text evidence="12">The sequence shown here is derived from an EMBL/GenBank/DDBJ whole genome shotgun (WGS) entry which is preliminary data.</text>
</comment>
<dbReference type="PROSITE" id="PS00237">
    <property type="entry name" value="G_PROTEIN_RECEP_F1_1"/>
    <property type="match status" value="1"/>
</dbReference>
<protein>
    <recommendedName>
        <fullName evidence="11">G-protein coupled receptors family 1 profile domain-containing protein</fullName>
    </recommendedName>
</protein>
<evidence type="ECO:0000256" key="2">
    <source>
        <dbReference type="ARBA" id="ARBA00022475"/>
    </source>
</evidence>
<evidence type="ECO:0000256" key="10">
    <source>
        <dbReference type="SAM" id="Phobius"/>
    </source>
</evidence>
<feature type="transmembrane region" description="Helical" evidence="10">
    <location>
        <begin position="36"/>
        <end position="62"/>
    </location>
</feature>
<comment type="subcellular location">
    <subcellularLocation>
        <location evidence="1">Cell membrane</location>
        <topology evidence="1">Multi-pass membrane protein</topology>
    </subcellularLocation>
</comment>
<evidence type="ECO:0000256" key="6">
    <source>
        <dbReference type="ARBA" id="ARBA00023040"/>
    </source>
</evidence>
<dbReference type="GO" id="GO:0004930">
    <property type="term" value="F:G protein-coupled receptor activity"/>
    <property type="evidence" value="ECO:0007669"/>
    <property type="project" value="UniProtKB-KW"/>
</dbReference>
<evidence type="ECO:0000256" key="1">
    <source>
        <dbReference type="ARBA" id="ARBA00004651"/>
    </source>
</evidence>
<name>A0AAV7P8I6_PLEWA</name>
<evidence type="ECO:0000256" key="9">
    <source>
        <dbReference type="RuleBase" id="RU000688"/>
    </source>
</evidence>
<dbReference type="PANTHER" id="PTHR26452">
    <property type="entry name" value="OLFACTORY RECEPTOR"/>
    <property type="match status" value="1"/>
</dbReference>